<reference evidence="3 4" key="1">
    <citation type="submission" date="2023-08" db="EMBL/GenBank/DDBJ databases">
        <authorList>
            <person name="Folkvardsen B D."/>
            <person name="Norman A."/>
        </authorList>
    </citation>
    <scope>NUCLEOTIDE SEQUENCE [LARGE SCALE GENOMIC DNA]</scope>
    <source>
        <strain evidence="3 4">Mu0050</strain>
    </source>
</reference>
<name>A0ABM9MKM7_9MYCO</name>
<evidence type="ECO:0000313" key="4">
    <source>
        <dbReference type="Proteomes" id="UP001190466"/>
    </source>
</evidence>
<dbReference type="InterPro" id="IPR000073">
    <property type="entry name" value="AB_hydrolase_1"/>
</dbReference>
<dbReference type="Proteomes" id="UP001190466">
    <property type="component" value="Chromosome"/>
</dbReference>
<keyword evidence="4" id="KW-1185">Reference proteome</keyword>
<feature type="domain" description="AB hydrolase-1" evidence="2">
    <location>
        <begin position="259"/>
        <end position="406"/>
    </location>
</feature>
<dbReference type="GO" id="GO:0016787">
    <property type="term" value="F:hydrolase activity"/>
    <property type="evidence" value="ECO:0007669"/>
    <property type="project" value="UniProtKB-KW"/>
</dbReference>
<accession>A0ABM9MKM7</accession>
<evidence type="ECO:0000259" key="2">
    <source>
        <dbReference type="Pfam" id="PF12697"/>
    </source>
</evidence>
<organism evidence="3 4">
    <name type="scientific">[Mycobacterium] wendilense</name>
    <dbReference type="NCBI Taxonomy" id="3064284"/>
    <lineage>
        <taxon>Bacteria</taxon>
        <taxon>Bacillati</taxon>
        <taxon>Actinomycetota</taxon>
        <taxon>Actinomycetes</taxon>
        <taxon>Mycobacteriales</taxon>
        <taxon>Mycobacteriaceae</taxon>
        <taxon>Mycolicibacter</taxon>
    </lineage>
</organism>
<feature type="compositionally biased region" description="Low complexity" evidence="1">
    <location>
        <begin position="43"/>
        <end position="56"/>
    </location>
</feature>
<proteinExistence type="predicted"/>
<gene>
    <name evidence="3" type="ORF">MU0050_004854</name>
</gene>
<dbReference type="RefSeq" id="WP_316513285.1">
    <property type="nucleotide sequence ID" value="NZ_OY726395.1"/>
</dbReference>
<protein>
    <submittedName>
        <fullName evidence="3">Alpha/beta hydrolase</fullName>
    </submittedName>
</protein>
<dbReference type="SUPFAM" id="SSF53474">
    <property type="entry name" value="alpha/beta-Hydrolases"/>
    <property type="match status" value="1"/>
</dbReference>
<sequence length="541" mass="56442">MREVQVPDGPATEPDAAGPQQEVAAPTPSVPEIAEVEQVSPEDPAAAPPADATSADLRSRIQGAEARARELVTALVSQGTESERPRAATVDTETRAAAAVGPDAPSRVEASLDAVRSAADAVLERAANTTAGEVESTAPEDLSDDAGQRSFLASGNQVQIAATGIRATAIGVAGSLRQGLDTLRHPHPAGPVNVIGSVVFSLLGAALQTLSGPPVLPPNSTVAVRTSTLALSESGKTVRADWYFPDEIDEETRLIYLQHGFMATGPMYSYTAAHLAESTNSIVVAPSLSSNLFVPDAHWIGGGPLQQDVAALFRDDRTELAASAAEAGYVGVLPDEYVLVGHSLGGTLVMGAAEKMDDATIRNLRGVVLLDAVDADNAVPEGLARLRGDNFRPVLNISSERYTWNLDGIVADQLQQARPDSFNGVMLIGGRHIDALQGGNPILQIAEYLIAGFSTPENIDAVKVLAGEWINDMFDGVTPSYDPAGPGTATPLSSASEETLIVMPWDPIAKVILDVLFRFAVFQPLAAAADGVWADSTSTAV</sequence>
<dbReference type="Pfam" id="PF12697">
    <property type="entry name" value="Abhydrolase_6"/>
    <property type="match status" value="1"/>
</dbReference>
<evidence type="ECO:0000313" key="3">
    <source>
        <dbReference type="EMBL" id="CAJ1587541.1"/>
    </source>
</evidence>
<feature type="region of interest" description="Disordered" evidence="1">
    <location>
        <begin position="1"/>
        <end position="105"/>
    </location>
</feature>
<evidence type="ECO:0000256" key="1">
    <source>
        <dbReference type="SAM" id="MobiDB-lite"/>
    </source>
</evidence>
<keyword evidence="3" id="KW-0378">Hydrolase</keyword>
<dbReference type="InterPro" id="IPR029058">
    <property type="entry name" value="AB_hydrolase_fold"/>
</dbReference>
<dbReference type="EMBL" id="OY726395">
    <property type="protein sequence ID" value="CAJ1587541.1"/>
    <property type="molecule type" value="Genomic_DNA"/>
</dbReference>
<dbReference type="Gene3D" id="3.40.50.1820">
    <property type="entry name" value="alpha/beta hydrolase"/>
    <property type="match status" value="1"/>
</dbReference>